<sequence>MNRLHRTIMNGETGLFPVWYMRQAGRYLPEYMEIKNKSKGFLDMCLTPETAKTITLQPMERFDLDAAIIFSDILVIPWAMGQGLVYNPGPKLDPLDPAVFNADIEVVKEKLKPVYEAIKLVRKELHEGKSLIGFAGAPWTLLRYMMSGSKSNVNSPYTISKNTDPASLDQFDSMFRLEKLCDLIVMHLSEQIKAGCDIVQIFDSWAGELGEDYLIDFCYNPTAYIVEKLKKEFPNVPIIGYPRDIGKDVKEFCHWTGVDVISISSDVDPKWAMKHLPNYTVQGGMDPEILTADPSLGKINVLRNALWYIRQFENSSYIFNLGGGIIKTTDPKTIETLTNCVKQNREFLQFRKATSKKTNK</sequence>
<protein>
    <recommendedName>
        <fullName evidence="1">Uroporphyrinogen decarboxylase (URO-D) domain-containing protein</fullName>
    </recommendedName>
</protein>
<proteinExistence type="predicted"/>
<dbReference type="GO" id="GO:0006783">
    <property type="term" value="P:heme biosynthetic process"/>
    <property type="evidence" value="ECO:0007669"/>
    <property type="project" value="TreeGrafter"/>
</dbReference>
<name>A0A382HJ14_9ZZZZ</name>
<dbReference type="InterPro" id="IPR000257">
    <property type="entry name" value="Uroporphyrinogen_deCOase"/>
</dbReference>
<dbReference type="InterPro" id="IPR038071">
    <property type="entry name" value="UROD/MetE-like_sf"/>
</dbReference>
<dbReference type="GO" id="GO:0004853">
    <property type="term" value="F:uroporphyrinogen decarboxylase activity"/>
    <property type="evidence" value="ECO:0007669"/>
    <property type="project" value="InterPro"/>
</dbReference>
<dbReference type="Gene3D" id="3.20.20.210">
    <property type="match status" value="1"/>
</dbReference>
<evidence type="ECO:0000313" key="2">
    <source>
        <dbReference type="EMBL" id="SVB87276.1"/>
    </source>
</evidence>
<dbReference type="PANTHER" id="PTHR21091:SF169">
    <property type="entry name" value="UROPORPHYRINOGEN DECARBOXYLASE"/>
    <property type="match status" value="1"/>
</dbReference>
<dbReference type="PROSITE" id="PS00906">
    <property type="entry name" value="UROD_1"/>
    <property type="match status" value="1"/>
</dbReference>
<dbReference type="AlphaFoldDB" id="A0A382HJ14"/>
<gene>
    <name evidence="2" type="ORF">METZ01_LOCUS240130</name>
</gene>
<dbReference type="EMBL" id="UINC01061564">
    <property type="protein sequence ID" value="SVB87276.1"/>
    <property type="molecule type" value="Genomic_DNA"/>
</dbReference>
<reference evidence="2" key="1">
    <citation type="submission" date="2018-05" db="EMBL/GenBank/DDBJ databases">
        <authorList>
            <person name="Lanie J.A."/>
            <person name="Ng W.-L."/>
            <person name="Kazmierczak K.M."/>
            <person name="Andrzejewski T.M."/>
            <person name="Davidsen T.M."/>
            <person name="Wayne K.J."/>
            <person name="Tettelin H."/>
            <person name="Glass J.I."/>
            <person name="Rusch D."/>
            <person name="Podicherti R."/>
            <person name="Tsui H.-C.T."/>
            <person name="Winkler M.E."/>
        </authorList>
    </citation>
    <scope>NUCLEOTIDE SEQUENCE</scope>
</reference>
<dbReference type="GO" id="GO:0005829">
    <property type="term" value="C:cytosol"/>
    <property type="evidence" value="ECO:0007669"/>
    <property type="project" value="TreeGrafter"/>
</dbReference>
<dbReference type="Pfam" id="PF01208">
    <property type="entry name" value="URO-D"/>
    <property type="match status" value="1"/>
</dbReference>
<dbReference type="SUPFAM" id="SSF51726">
    <property type="entry name" value="UROD/MetE-like"/>
    <property type="match status" value="1"/>
</dbReference>
<feature type="domain" description="Uroporphyrinogen decarboxylase (URO-D)" evidence="1">
    <location>
        <begin position="17"/>
        <end position="26"/>
    </location>
</feature>
<dbReference type="PANTHER" id="PTHR21091">
    <property type="entry name" value="METHYLTETRAHYDROFOLATE:HOMOCYSTEINE METHYLTRANSFERASE RELATED"/>
    <property type="match status" value="1"/>
</dbReference>
<accession>A0A382HJ14</accession>
<organism evidence="2">
    <name type="scientific">marine metagenome</name>
    <dbReference type="NCBI Taxonomy" id="408172"/>
    <lineage>
        <taxon>unclassified sequences</taxon>
        <taxon>metagenomes</taxon>
        <taxon>ecological metagenomes</taxon>
    </lineage>
</organism>
<evidence type="ECO:0000259" key="1">
    <source>
        <dbReference type="PROSITE" id="PS00906"/>
    </source>
</evidence>